<protein>
    <submittedName>
        <fullName evidence="2">Uncharacterized protein</fullName>
    </submittedName>
</protein>
<dbReference type="Proteomes" id="UP001374579">
    <property type="component" value="Unassembled WGS sequence"/>
</dbReference>
<sequence length="157" mass="17068">MPHIMSDMAGYQHENRKAAAQRRKPLRKGSPTHNRGKGSMICGSPPVRVFYRQDIYVDTQSDSALNVVDAPLLENVSSMQFQDVCAGMSPPKVSSNPTTKSGAGIRHAPSPAFLPQPPKHWMGEADLVDQVLDICIDTKDAGSAISNQLKMLLKVQG</sequence>
<evidence type="ECO:0000313" key="2">
    <source>
        <dbReference type="EMBL" id="KAK7110253.1"/>
    </source>
</evidence>
<organism evidence="2 3">
    <name type="scientific">Littorina saxatilis</name>
    <dbReference type="NCBI Taxonomy" id="31220"/>
    <lineage>
        <taxon>Eukaryota</taxon>
        <taxon>Metazoa</taxon>
        <taxon>Spiralia</taxon>
        <taxon>Lophotrochozoa</taxon>
        <taxon>Mollusca</taxon>
        <taxon>Gastropoda</taxon>
        <taxon>Caenogastropoda</taxon>
        <taxon>Littorinimorpha</taxon>
        <taxon>Littorinoidea</taxon>
        <taxon>Littorinidae</taxon>
        <taxon>Littorina</taxon>
    </lineage>
</organism>
<proteinExistence type="predicted"/>
<reference evidence="2 3" key="1">
    <citation type="submission" date="2024-02" db="EMBL/GenBank/DDBJ databases">
        <title>Chromosome-scale genome assembly of the rough periwinkle Littorina saxatilis.</title>
        <authorList>
            <person name="De Jode A."/>
            <person name="Faria R."/>
            <person name="Formenti G."/>
            <person name="Sims Y."/>
            <person name="Smith T.P."/>
            <person name="Tracey A."/>
            <person name="Wood J.M.D."/>
            <person name="Zagrodzka Z.B."/>
            <person name="Johannesson K."/>
            <person name="Butlin R.K."/>
            <person name="Leder E.H."/>
        </authorList>
    </citation>
    <scope>NUCLEOTIDE SEQUENCE [LARGE SCALE GENOMIC DNA]</scope>
    <source>
        <strain evidence="2">Snail1</strain>
        <tissue evidence="2">Muscle</tissue>
    </source>
</reference>
<evidence type="ECO:0000256" key="1">
    <source>
        <dbReference type="SAM" id="MobiDB-lite"/>
    </source>
</evidence>
<evidence type="ECO:0000313" key="3">
    <source>
        <dbReference type="Proteomes" id="UP001374579"/>
    </source>
</evidence>
<accession>A0AAN9GIN3</accession>
<comment type="caution">
    <text evidence="2">The sequence shown here is derived from an EMBL/GenBank/DDBJ whole genome shotgun (WGS) entry which is preliminary data.</text>
</comment>
<dbReference type="AlphaFoldDB" id="A0AAN9GIN3"/>
<dbReference type="EMBL" id="JBAMIC010000003">
    <property type="protein sequence ID" value="KAK7110253.1"/>
    <property type="molecule type" value="Genomic_DNA"/>
</dbReference>
<keyword evidence="3" id="KW-1185">Reference proteome</keyword>
<feature type="region of interest" description="Disordered" evidence="1">
    <location>
        <begin position="1"/>
        <end position="39"/>
    </location>
</feature>
<gene>
    <name evidence="2" type="ORF">V1264_014160</name>
</gene>
<name>A0AAN9GIN3_9CAEN</name>